<dbReference type="Proteomes" id="UP001162131">
    <property type="component" value="Unassembled WGS sequence"/>
</dbReference>
<evidence type="ECO:0000259" key="7">
    <source>
        <dbReference type="Pfam" id="PF01094"/>
    </source>
</evidence>
<dbReference type="GO" id="GO:0016020">
    <property type="term" value="C:membrane"/>
    <property type="evidence" value="ECO:0007669"/>
    <property type="project" value="UniProtKB-SubCell"/>
</dbReference>
<accession>A0AAU9I785</accession>
<proteinExistence type="predicted"/>
<evidence type="ECO:0000256" key="1">
    <source>
        <dbReference type="ARBA" id="ARBA00004370"/>
    </source>
</evidence>
<keyword evidence="2 5" id="KW-0812">Transmembrane</keyword>
<name>A0AAU9I785_9CILI</name>
<feature type="transmembrane region" description="Helical" evidence="5">
    <location>
        <begin position="1034"/>
        <end position="1056"/>
    </location>
</feature>
<feature type="signal peptide" evidence="6">
    <location>
        <begin position="1"/>
        <end position="16"/>
    </location>
</feature>
<evidence type="ECO:0000313" key="9">
    <source>
        <dbReference type="Proteomes" id="UP001162131"/>
    </source>
</evidence>
<dbReference type="Pfam" id="PF01094">
    <property type="entry name" value="ANF_receptor"/>
    <property type="match status" value="1"/>
</dbReference>
<organism evidence="8 9">
    <name type="scientific">Blepharisma stoltei</name>
    <dbReference type="NCBI Taxonomy" id="1481888"/>
    <lineage>
        <taxon>Eukaryota</taxon>
        <taxon>Sar</taxon>
        <taxon>Alveolata</taxon>
        <taxon>Ciliophora</taxon>
        <taxon>Postciliodesmatophora</taxon>
        <taxon>Heterotrichea</taxon>
        <taxon>Heterotrichida</taxon>
        <taxon>Blepharismidae</taxon>
        <taxon>Blepharisma</taxon>
    </lineage>
</organism>
<keyword evidence="3 5" id="KW-1133">Transmembrane helix</keyword>
<dbReference type="Gene3D" id="3.40.50.2300">
    <property type="match status" value="2"/>
</dbReference>
<dbReference type="AlphaFoldDB" id="A0AAU9I785"/>
<reference evidence="8" key="1">
    <citation type="submission" date="2021-09" db="EMBL/GenBank/DDBJ databases">
        <authorList>
            <consortium name="AG Swart"/>
            <person name="Singh M."/>
            <person name="Singh A."/>
            <person name="Seah K."/>
            <person name="Emmerich C."/>
        </authorList>
    </citation>
    <scope>NUCLEOTIDE SEQUENCE</scope>
    <source>
        <strain evidence="8">ATCC30299</strain>
    </source>
</reference>
<comment type="subcellular location">
    <subcellularLocation>
        <location evidence="1">Membrane</location>
    </subcellularLocation>
</comment>
<dbReference type="InterPro" id="IPR001828">
    <property type="entry name" value="ANF_lig-bd_rcpt"/>
</dbReference>
<evidence type="ECO:0000256" key="2">
    <source>
        <dbReference type="ARBA" id="ARBA00022692"/>
    </source>
</evidence>
<dbReference type="InterPro" id="IPR028082">
    <property type="entry name" value="Peripla_BP_I"/>
</dbReference>
<feature type="transmembrane region" description="Helical" evidence="5">
    <location>
        <begin position="848"/>
        <end position="871"/>
    </location>
</feature>
<evidence type="ECO:0000313" key="8">
    <source>
        <dbReference type="EMBL" id="CAG9309825.1"/>
    </source>
</evidence>
<feature type="transmembrane region" description="Helical" evidence="5">
    <location>
        <begin position="941"/>
        <end position="961"/>
    </location>
</feature>
<feature type="domain" description="Receptor ligand binding region" evidence="7">
    <location>
        <begin position="439"/>
        <end position="562"/>
    </location>
</feature>
<dbReference type="EMBL" id="CAJZBQ010000001">
    <property type="protein sequence ID" value="CAG9309825.1"/>
    <property type="molecule type" value="Genomic_DNA"/>
</dbReference>
<keyword evidence="9" id="KW-1185">Reference proteome</keyword>
<comment type="caution">
    <text evidence="8">The sequence shown here is derived from an EMBL/GenBank/DDBJ whole genome shotgun (WGS) entry which is preliminary data.</text>
</comment>
<feature type="transmembrane region" description="Helical" evidence="5">
    <location>
        <begin position="891"/>
        <end position="912"/>
    </location>
</feature>
<evidence type="ECO:0000256" key="5">
    <source>
        <dbReference type="SAM" id="Phobius"/>
    </source>
</evidence>
<gene>
    <name evidence="8" type="ORF">BSTOLATCC_MIC40</name>
</gene>
<feature type="transmembrane region" description="Helical" evidence="5">
    <location>
        <begin position="1062"/>
        <end position="1082"/>
    </location>
</feature>
<evidence type="ECO:0000256" key="3">
    <source>
        <dbReference type="ARBA" id="ARBA00022989"/>
    </source>
</evidence>
<evidence type="ECO:0000256" key="4">
    <source>
        <dbReference type="ARBA" id="ARBA00023136"/>
    </source>
</evidence>
<evidence type="ECO:0000256" key="6">
    <source>
        <dbReference type="SAM" id="SignalP"/>
    </source>
</evidence>
<keyword evidence="6" id="KW-0732">Signal</keyword>
<keyword evidence="4 5" id="KW-0472">Membrane</keyword>
<feature type="transmembrane region" description="Helical" evidence="5">
    <location>
        <begin position="760"/>
        <end position="781"/>
    </location>
</feature>
<feature type="transmembrane region" description="Helical" evidence="5">
    <location>
        <begin position="1004"/>
        <end position="1022"/>
    </location>
</feature>
<dbReference type="SUPFAM" id="SSF53822">
    <property type="entry name" value="Periplasmic binding protein-like I"/>
    <property type="match status" value="1"/>
</dbReference>
<sequence>MKSGLFYSLIFQIVHSQLLVDLYYGAETDLELKSYIRDKINQNYQNQIEVRESLISSVIDLNHFTVNPNIIVDLTFSASILAYIKDFVAENHIILILLQDLPNSYNDWQFFSHSSLQDHENALSCLVSFFNWEEFLIISSNLGQNFHEIFSVKKFNIFHFSETSDKNLVDLFVGKRIKPTGIRNLIILNQGETANKLLQSLENKNIIKSGSGVILGSRSSWDTKVDGVITYIESGLENATDYYSYEALSILKILDLVLSFSDCSNSLALRAFLESNTVNHYLPGNFTVINIQNSQKVNIGSISQGSLTISSNPIFPGNSTLIPNSPYTNISLWMGDGPTNPLGFPDSPFIVVKDGAKYAFKTAEDTHFFDGFKIVLTHIDCGAEVYVPAFSLDCYKKLVNEPGFVYMPHPWPIVTLGDIISMRELNITIPIVTEHVALGTLSNKTEYPLFMRIAGNDFYRCSVLADLMIIFGWKNVLIVTENTTASLLTYFWLKKRMEAANINIANKPEEMMIMENYNHDFFNNYKDLMIGLLKYKTRPIIFTMAPPASFYFLEDMYNVGIRRGDLIIMFPNKIAFAYTTIPIKTMLDKMTELLYGGITINEAEWLGEFGQNQLKGFLKVYPNINADFRCFSIDAGWLVLNALKFTIDQGEDIYDPYMFNTHLRQQRFLGCSGIVSISSQSNDRNSAPIGIYNFRYDSEHDILYEQMVGAYDQGSLQLFTFYEDMNWYDNTTNIPSDIVKSENGCPFKDSQIEYSVHGAGVLYGIAFGIAVSTMFITFYIWKRWWNVEIRAITEPKLIQFEDYIAMLIILLDFLQFLSVGPDIKNYDIFTYTLTHFASITFMTQGKYLWIHLYFAIGGVCAWLLFGITHIFRIGENSNNSFLNYWKMLSKISLPILGNALFLPLVSVFLNAIQCDQQIGSKLTDTFVRKDCNTFCWKDEHILWASLSMACLILYLPLAIYFRPFWDYYESFINIKTRPLFLMVKSVFQVSIIVLNKTVKPQSQALHGLSYSALLCVLIFICIKKKPYNESRMNLWQIISYLAILWSVVLSSLYWIIPTKIMEAWILSEYLGWIILIIVGLYIQKLYCPTMLFNEPGINVVKLFRFSLGKSIEASEINKDLKEQGIKYSLHLSSSRMFLDVSSSAHQAIYGKELKVLENY</sequence>
<feature type="chain" id="PRO_5043471103" description="Receptor ligand binding region domain-containing protein" evidence="6">
    <location>
        <begin position="17"/>
        <end position="1159"/>
    </location>
</feature>
<protein>
    <recommendedName>
        <fullName evidence="7">Receptor ligand binding region domain-containing protein</fullName>
    </recommendedName>
</protein>